<keyword evidence="3" id="KW-0732">Signal</keyword>
<evidence type="ECO:0000256" key="1">
    <source>
        <dbReference type="ARBA" id="ARBA00008779"/>
    </source>
</evidence>
<dbReference type="Gene3D" id="3.30.1120.10">
    <property type="match status" value="1"/>
</dbReference>
<sequence length="523" mass="58540">MKLSAPFIAAILTSAVIAAAEPKPDILVILADDMGFSDPACFGGELATPSLDRLAAQGTRLTHFYNGGMCVVSRASLLTGQWWPRGLENFKKSKLLPERLKGAGYRNALIGKWHLAGNPMDRGFDHFFGFLGGFADHYKGSADYRLDRQPFKDFGEDYYSSDAFADRAINFIRSSKRANPEQPLFIYLSFQAPHNPLQAPEADIRRHRGKYLKGWQVTREARFKRQQEMGIISSERRLPSYPENLPAWESLTPAQRDLEDLRMATYAAMVERMDHGIGRVIKTLESHGRADNTLIVFLSDNGADSFSVVDQAMLQRKLLPGDPGSNFQPGTGWAYASVTPWRLYKISQHAGGITTGAIIRWPGKATAKSQILANSVHIADLAPTLLDLINVESDGFDGESFLPLRTDSNWNREGPMFFQYMDNRAIRTGDWTLVEADGSGWELYDARKDPMETENLVAQKPELTQQLAAQWNDWWRSQNQGKTYKPTTTKDSPHYKPQGDRGTGTLYKPSAMPAGLSERLPIE</sequence>
<dbReference type="RefSeq" id="WP_379710752.1">
    <property type="nucleotide sequence ID" value="NZ_JBHTBS010000003.1"/>
</dbReference>
<accession>A0ABW2L5D5</accession>
<dbReference type="GO" id="GO:0016787">
    <property type="term" value="F:hydrolase activity"/>
    <property type="evidence" value="ECO:0007669"/>
    <property type="project" value="UniProtKB-KW"/>
</dbReference>
<feature type="chain" id="PRO_5046557777" evidence="3">
    <location>
        <begin position="19"/>
        <end position="523"/>
    </location>
</feature>
<feature type="compositionally biased region" description="Polar residues" evidence="2">
    <location>
        <begin position="479"/>
        <end position="490"/>
    </location>
</feature>
<dbReference type="Pfam" id="PF00884">
    <property type="entry name" value="Sulfatase"/>
    <property type="match status" value="1"/>
</dbReference>
<evidence type="ECO:0000259" key="4">
    <source>
        <dbReference type="Pfam" id="PF00884"/>
    </source>
</evidence>
<organism evidence="5 6">
    <name type="scientific">Haloferula chungangensis</name>
    <dbReference type="NCBI Taxonomy" id="1048331"/>
    <lineage>
        <taxon>Bacteria</taxon>
        <taxon>Pseudomonadati</taxon>
        <taxon>Verrucomicrobiota</taxon>
        <taxon>Verrucomicrobiia</taxon>
        <taxon>Verrucomicrobiales</taxon>
        <taxon>Verrucomicrobiaceae</taxon>
        <taxon>Haloferula</taxon>
    </lineage>
</organism>
<dbReference type="InterPro" id="IPR000917">
    <property type="entry name" value="Sulfatase_N"/>
</dbReference>
<gene>
    <name evidence="5" type="ORF">ACFQY0_07020</name>
</gene>
<proteinExistence type="inferred from homology"/>
<evidence type="ECO:0000256" key="2">
    <source>
        <dbReference type="SAM" id="MobiDB-lite"/>
    </source>
</evidence>
<dbReference type="InterPro" id="IPR050738">
    <property type="entry name" value="Sulfatase"/>
</dbReference>
<evidence type="ECO:0000313" key="6">
    <source>
        <dbReference type="Proteomes" id="UP001596472"/>
    </source>
</evidence>
<dbReference type="SUPFAM" id="SSF53649">
    <property type="entry name" value="Alkaline phosphatase-like"/>
    <property type="match status" value="1"/>
</dbReference>
<protein>
    <submittedName>
        <fullName evidence="5">Arylsulfatase</fullName>
        <ecNumber evidence="5">3.1.6.-</ecNumber>
    </submittedName>
</protein>
<name>A0ABW2L5D5_9BACT</name>
<evidence type="ECO:0000313" key="5">
    <source>
        <dbReference type="EMBL" id="MFC7336923.1"/>
    </source>
</evidence>
<dbReference type="Gene3D" id="3.40.720.10">
    <property type="entry name" value="Alkaline Phosphatase, subunit A"/>
    <property type="match status" value="1"/>
</dbReference>
<dbReference type="EC" id="3.1.6.-" evidence="5"/>
<dbReference type="InterPro" id="IPR017850">
    <property type="entry name" value="Alkaline_phosphatase_core_sf"/>
</dbReference>
<feature type="domain" description="Sulfatase N-terminal" evidence="4">
    <location>
        <begin position="24"/>
        <end position="390"/>
    </location>
</feature>
<comment type="similarity">
    <text evidence="1">Belongs to the sulfatase family.</text>
</comment>
<keyword evidence="6" id="KW-1185">Reference proteome</keyword>
<feature type="signal peptide" evidence="3">
    <location>
        <begin position="1"/>
        <end position="18"/>
    </location>
</feature>
<feature type="region of interest" description="Disordered" evidence="2">
    <location>
        <begin position="479"/>
        <end position="523"/>
    </location>
</feature>
<dbReference type="Proteomes" id="UP001596472">
    <property type="component" value="Unassembled WGS sequence"/>
</dbReference>
<comment type="caution">
    <text evidence="5">The sequence shown here is derived from an EMBL/GenBank/DDBJ whole genome shotgun (WGS) entry which is preliminary data.</text>
</comment>
<reference evidence="6" key="1">
    <citation type="journal article" date="2019" name="Int. J. Syst. Evol. Microbiol.">
        <title>The Global Catalogue of Microorganisms (GCM) 10K type strain sequencing project: providing services to taxonomists for standard genome sequencing and annotation.</title>
        <authorList>
            <consortium name="The Broad Institute Genomics Platform"/>
            <consortium name="The Broad Institute Genome Sequencing Center for Infectious Disease"/>
            <person name="Wu L."/>
            <person name="Ma J."/>
        </authorList>
    </citation>
    <scope>NUCLEOTIDE SEQUENCE [LARGE SCALE GENOMIC DNA]</scope>
    <source>
        <strain evidence="6">CGMCC 4.1467</strain>
    </source>
</reference>
<dbReference type="EMBL" id="JBHTBS010000003">
    <property type="protein sequence ID" value="MFC7336923.1"/>
    <property type="molecule type" value="Genomic_DNA"/>
</dbReference>
<dbReference type="CDD" id="cd16025">
    <property type="entry name" value="PAS_like"/>
    <property type="match status" value="1"/>
</dbReference>
<evidence type="ECO:0000256" key="3">
    <source>
        <dbReference type="SAM" id="SignalP"/>
    </source>
</evidence>
<dbReference type="PANTHER" id="PTHR42693:SF33">
    <property type="entry name" value="ARYLSULFATASE"/>
    <property type="match status" value="1"/>
</dbReference>
<keyword evidence="5" id="KW-0378">Hydrolase</keyword>
<dbReference type="PANTHER" id="PTHR42693">
    <property type="entry name" value="ARYLSULFATASE FAMILY MEMBER"/>
    <property type="match status" value="1"/>
</dbReference>